<reference evidence="6 7" key="1">
    <citation type="submission" date="2019-12" db="EMBL/GenBank/DDBJ databases">
        <title>Corynebacterium sp. nov., isolated from feces of the Anser Albifrons in China.</title>
        <authorList>
            <person name="Liu Q."/>
        </authorList>
    </citation>
    <scope>NUCLEOTIDE SEQUENCE [LARGE SCALE GENOMIC DNA]</scope>
    <source>
        <strain evidence="6 7">4H37-19</strain>
    </source>
</reference>
<sequence>MKLTRIAAATAVLATAVTLTACSQDKGSEESSTSAASSSSSAAAMPELPSAADLNAVIAAATDPNLPVEEKAKTVQEGETATDLFSVLAARKAELGSNFEVQDPVLPGYTNDSVLATLIYTEGERHEEIQGITFVHEDGHWKLSKADACILITSALPPEQVPAMCKDSLPPADGQPAPGGQPAPDGQPAPAPAPGSEAPAPEQPAAH</sequence>
<feature type="signal peptide" evidence="4">
    <location>
        <begin position="1"/>
        <end position="23"/>
    </location>
</feature>
<gene>
    <name evidence="6" type="ORF">GP475_07770</name>
</gene>
<comment type="similarity">
    <text evidence="2">Belongs to the MTB12 family.</text>
</comment>
<name>A0A7H0SPS2_9CORY</name>
<accession>A0A7H0SPS2</accession>
<dbReference type="EMBL" id="CP046884">
    <property type="protein sequence ID" value="QNQ90547.1"/>
    <property type="molecule type" value="Genomic_DNA"/>
</dbReference>
<evidence type="ECO:0000256" key="3">
    <source>
        <dbReference type="SAM" id="MobiDB-lite"/>
    </source>
</evidence>
<keyword evidence="7" id="KW-1185">Reference proteome</keyword>
<evidence type="ECO:0000256" key="2">
    <source>
        <dbReference type="ARBA" id="ARBA00093774"/>
    </source>
</evidence>
<proteinExistence type="inferred from homology"/>
<dbReference type="InterPro" id="IPR058644">
    <property type="entry name" value="Mtb12-like_C"/>
</dbReference>
<keyword evidence="1 4" id="KW-0732">Signal</keyword>
<protein>
    <recommendedName>
        <fullName evidence="5">Low molecular weight antigen MTB12-like C-terminal domain-containing protein</fullName>
    </recommendedName>
</protein>
<dbReference type="Pfam" id="PF26580">
    <property type="entry name" value="Mtb12_C"/>
    <property type="match status" value="1"/>
</dbReference>
<feature type="region of interest" description="Disordered" evidence="3">
    <location>
        <begin position="23"/>
        <end position="44"/>
    </location>
</feature>
<organism evidence="6 7">
    <name type="scientific">Corynebacterium poyangense</name>
    <dbReference type="NCBI Taxonomy" id="2684405"/>
    <lineage>
        <taxon>Bacteria</taxon>
        <taxon>Bacillati</taxon>
        <taxon>Actinomycetota</taxon>
        <taxon>Actinomycetes</taxon>
        <taxon>Mycobacteriales</taxon>
        <taxon>Corynebacteriaceae</taxon>
        <taxon>Corynebacterium</taxon>
    </lineage>
</organism>
<dbReference type="Proteomes" id="UP000516320">
    <property type="component" value="Chromosome"/>
</dbReference>
<dbReference type="AlphaFoldDB" id="A0A7H0SPS2"/>
<dbReference type="PROSITE" id="PS51257">
    <property type="entry name" value="PROKAR_LIPOPROTEIN"/>
    <property type="match status" value="1"/>
</dbReference>
<feature type="chain" id="PRO_5043758747" description="Low molecular weight antigen MTB12-like C-terminal domain-containing protein" evidence="4">
    <location>
        <begin position="24"/>
        <end position="207"/>
    </location>
</feature>
<evidence type="ECO:0000256" key="4">
    <source>
        <dbReference type="SAM" id="SignalP"/>
    </source>
</evidence>
<feature type="compositionally biased region" description="Pro residues" evidence="3">
    <location>
        <begin position="179"/>
        <end position="193"/>
    </location>
</feature>
<feature type="compositionally biased region" description="Low complexity" evidence="3">
    <location>
        <begin position="194"/>
        <end position="207"/>
    </location>
</feature>
<feature type="region of interest" description="Disordered" evidence="3">
    <location>
        <begin position="162"/>
        <end position="207"/>
    </location>
</feature>
<evidence type="ECO:0000259" key="5">
    <source>
        <dbReference type="Pfam" id="PF26580"/>
    </source>
</evidence>
<evidence type="ECO:0000256" key="1">
    <source>
        <dbReference type="ARBA" id="ARBA00022729"/>
    </source>
</evidence>
<evidence type="ECO:0000313" key="6">
    <source>
        <dbReference type="EMBL" id="QNQ90547.1"/>
    </source>
</evidence>
<dbReference type="RefSeq" id="WP_187973861.1">
    <property type="nucleotide sequence ID" value="NZ_CP046884.1"/>
</dbReference>
<evidence type="ECO:0000313" key="7">
    <source>
        <dbReference type="Proteomes" id="UP000516320"/>
    </source>
</evidence>
<feature type="compositionally biased region" description="Low complexity" evidence="3">
    <location>
        <begin position="30"/>
        <end position="44"/>
    </location>
</feature>
<dbReference type="KEGG" id="cpoy:GP475_07770"/>
<feature type="domain" description="Low molecular weight antigen MTB12-like C-terminal" evidence="5">
    <location>
        <begin position="48"/>
        <end position="157"/>
    </location>
</feature>